<sequence length="373" mass="40630">MARANKTTEPRPTHKPGFCLLQDKEPKWLIRRKWCTISAECGCPNARTTSYDHLSQEQVDLVCEFVTLEDRPIEHEIWDRIGGFYREVAAAIGRARQGAEEAARAPEAGEGAAAASWAPAAPSTAAASPRQQPKKKAAAPKLGIDAEQELEDAPRRRNPAKAASDDSDVEVEVEVEADEPADEHRQRQQEEPRQETEPPAPEGAAVGAPGENAEGAEEEAQEIDIEVEAHPSGEESASQAAAPGAPEALPALQLWQTILDYPIELVIHEDNQATILVAKKGYSPKLRHIACTHKVNLGSIAEVLDEDDVKLHYVETNSQAADIFTKALAPQKWDNALRLLGMRQKLPEVLVDVRQLKTKAGSGPTTEKDRASS</sequence>
<dbReference type="AlphaFoldDB" id="A0A1Q9DQI0"/>
<name>A0A1Q9DQI0_SYMMI</name>
<evidence type="ECO:0000256" key="1">
    <source>
        <dbReference type="SAM" id="MobiDB-lite"/>
    </source>
</evidence>
<dbReference type="EMBL" id="LSRX01000432">
    <property type="protein sequence ID" value="OLP97436.1"/>
    <property type="molecule type" value="Genomic_DNA"/>
</dbReference>
<evidence type="ECO:0000313" key="2">
    <source>
        <dbReference type="EMBL" id="OLP97436.1"/>
    </source>
</evidence>
<feature type="compositionally biased region" description="Low complexity" evidence="1">
    <location>
        <begin position="202"/>
        <end position="213"/>
    </location>
</feature>
<dbReference type="Proteomes" id="UP000186817">
    <property type="component" value="Unassembled WGS sequence"/>
</dbReference>
<feature type="compositionally biased region" description="Acidic residues" evidence="1">
    <location>
        <begin position="165"/>
        <end position="181"/>
    </location>
</feature>
<keyword evidence="3" id="KW-1185">Reference proteome</keyword>
<proteinExistence type="predicted"/>
<evidence type="ECO:0008006" key="4">
    <source>
        <dbReference type="Google" id="ProtNLM"/>
    </source>
</evidence>
<protein>
    <recommendedName>
        <fullName evidence="4">Copia protein</fullName>
    </recommendedName>
</protein>
<comment type="caution">
    <text evidence="2">The sequence shown here is derived from an EMBL/GenBank/DDBJ whole genome shotgun (WGS) entry which is preliminary data.</text>
</comment>
<organism evidence="2 3">
    <name type="scientific">Symbiodinium microadriaticum</name>
    <name type="common">Dinoflagellate</name>
    <name type="synonym">Zooxanthella microadriatica</name>
    <dbReference type="NCBI Taxonomy" id="2951"/>
    <lineage>
        <taxon>Eukaryota</taxon>
        <taxon>Sar</taxon>
        <taxon>Alveolata</taxon>
        <taxon>Dinophyceae</taxon>
        <taxon>Suessiales</taxon>
        <taxon>Symbiodiniaceae</taxon>
        <taxon>Symbiodinium</taxon>
    </lineage>
</organism>
<dbReference type="OrthoDB" id="413361at2759"/>
<feature type="region of interest" description="Disordered" evidence="1">
    <location>
        <begin position="101"/>
        <end position="220"/>
    </location>
</feature>
<evidence type="ECO:0000313" key="3">
    <source>
        <dbReference type="Proteomes" id="UP000186817"/>
    </source>
</evidence>
<feature type="compositionally biased region" description="Basic and acidic residues" evidence="1">
    <location>
        <begin position="182"/>
        <end position="196"/>
    </location>
</feature>
<feature type="compositionally biased region" description="Low complexity" evidence="1">
    <location>
        <begin position="105"/>
        <end position="131"/>
    </location>
</feature>
<reference evidence="2 3" key="1">
    <citation type="submission" date="2016-02" db="EMBL/GenBank/DDBJ databases">
        <title>Genome analysis of coral dinoflagellate symbionts highlights evolutionary adaptations to a symbiotic lifestyle.</title>
        <authorList>
            <person name="Aranda M."/>
            <person name="Li Y."/>
            <person name="Liew Y.J."/>
            <person name="Baumgarten S."/>
            <person name="Simakov O."/>
            <person name="Wilson M."/>
            <person name="Piel J."/>
            <person name="Ashoor H."/>
            <person name="Bougouffa S."/>
            <person name="Bajic V.B."/>
            <person name="Ryu T."/>
            <person name="Ravasi T."/>
            <person name="Bayer T."/>
            <person name="Micklem G."/>
            <person name="Kim H."/>
            <person name="Bhak J."/>
            <person name="Lajeunesse T.C."/>
            <person name="Voolstra C.R."/>
        </authorList>
    </citation>
    <scope>NUCLEOTIDE SEQUENCE [LARGE SCALE GENOMIC DNA]</scope>
    <source>
        <strain evidence="2 3">CCMP2467</strain>
    </source>
</reference>
<gene>
    <name evidence="2" type="ORF">AK812_SmicGene20224</name>
</gene>
<accession>A0A1Q9DQI0</accession>